<sequence>MTGAPADEVGELLPGGHANRGRIRRAGDTVRRPLRPTSPSVHALLRHLEAVGFPGAPRVRGVDGTREVLDYVPGEVPGSRVPDALATDDALASVALLLRDYHHAARGFDAAAWAWPRRAPAAWAGSVVVHNDPNIDNVVFRGGRAVALIDFDLAAPADPLWDVALAVRLWAPLRDPVDVHDARQGQELRRARLFADAYGLAREERERLAAAVRDSGEWAYAAVEQAVDQGHREFAEYWRAKGGARAGRTRAWLEAHAAEVGDALR</sequence>
<dbReference type="InterPro" id="IPR002575">
    <property type="entry name" value="Aminoglycoside_PTrfase"/>
</dbReference>
<comment type="caution">
    <text evidence="3">The sequence shown here is derived from an EMBL/GenBank/DDBJ whole genome shotgun (WGS) entry which is preliminary data.</text>
</comment>
<proteinExistence type="predicted"/>
<dbReference type="AlphaFoldDB" id="A0A4Q7NG09"/>
<dbReference type="SUPFAM" id="SSF56112">
    <property type="entry name" value="Protein kinase-like (PK-like)"/>
    <property type="match status" value="1"/>
</dbReference>
<dbReference type="InterPro" id="IPR011009">
    <property type="entry name" value="Kinase-like_dom_sf"/>
</dbReference>
<feature type="region of interest" description="Disordered" evidence="1">
    <location>
        <begin position="1"/>
        <end position="21"/>
    </location>
</feature>
<reference evidence="3 4" key="1">
    <citation type="submission" date="2019-02" db="EMBL/GenBank/DDBJ databases">
        <title>Genomic Encyclopedia of Type Strains, Phase IV (KMG-IV): sequencing the most valuable type-strain genomes for metagenomic binning, comparative biology and taxonomic classification.</title>
        <authorList>
            <person name="Goeker M."/>
        </authorList>
    </citation>
    <scope>NUCLEOTIDE SEQUENCE [LARGE SCALE GENOMIC DNA]</scope>
    <source>
        <strain evidence="3 4">DSM 45622</strain>
    </source>
</reference>
<dbReference type="Gene3D" id="3.90.1200.10">
    <property type="match status" value="1"/>
</dbReference>
<evidence type="ECO:0000256" key="1">
    <source>
        <dbReference type="SAM" id="MobiDB-lite"/>
    </source>
</evidence>
<gene>
    <name evidence="3" type="ORF">EV189_3226</name>
</gene>
<dbReference type="RefSeq" id="WP_130493966.1">
    <property type="nucleotide sequence ID" value="NZ_SGXD01000004.1"/>
</dbReference>
<dbReference type="GO" id="GO:0016740">
    <property type="term" value="F:transferase activity"/>
    <property type="evidence" value="ECO:0007669"/>
    <property type="project" value="UniProtKB-KW"/>
</dbReference>
<dbReference type="Proteomes" id="UP000293638">
    <property type="component" value="Unassembled WGS sequence"/>
</dbReference>
<dbReference type="OrthoDB" id="236897at2"/>
<dbReference type="EMBL" id="SGXD01000004">
    <property type="protein sequence ID" value="RZS82831.1"/>
    <property type="molecule type" value="Genomic_DNA"/>
</dbReference>
<organism evidence="3 4">
    <name type="scientific">Motilibacter rhizosphaerae</name>
    <dbReference type="NCBI Taxonomy" id="598652"/>
    <lineage>
        <taxon>Bacteria</taxon>
        <taxon>Bacillati</taxon>
        <taxon>Actinomycetota</taxon>
        <taxon>Actinomycetes</taxon>
        <taxon>Motilibacterales</taxon>
        <taxon>Motilibacteraceae</taxon>
        <taxon>Motilibacter</taxon>
    </lineage>
</organism>
<evidence type="ECO:0000313" key="3">
    <source>
        <dbReference type="EMBL" id="RZS82831.1"/>
    </source>
</evidence>
<dbReference type="Pfam" id="PF01636">
    <property type="entry name" value="APH"/>
    <property type="match status" value="1"/>
</dbReference>
<name>A0A4Q7NG09_9ACTN</name>
<keyword evidence="4" id="KW-1185">Reference proteome</keyword>
<keyword evidence="3" id="KW-0808">Transferase</keyword>
<evidence type="ECO:0000259" key="2">
    <source>
        <dbReference type="Pfam" id="PF01636"/>
    </source>
</evidence>
<evidence type="ECO:0000313" key="4">
    <source>
        <dbReference type="Proteomes" id="UP000293638"/>
    </source>
</evidence>
<protein>
    <submittedName>
        <fullName evidence="3">Phosphotransferase family enzyme</fullName>
    </submittedName>
</protein>
<accession>A0A4Q7NG09</accession>
<feature type="domain" description="Aminoglycoside phosphotransferase" evidence="2">
    <location>
        <begin position="104"/>
        <end position="192"/>
    </location>
</feature>